<dbReference type="Proteomes" id="UP000265618">
    <property type="component" value="Unassembled WGS sequence"/>
</dbReference>
<sequence length="44" mass="4623">MAIEVPGLCLWVFPRPAQAHLLGTGTETARPAHTHLLGTGTETA</sequence>
<organism evidence="1 2">
    <name type="scientific">Kipferlia bialata</name>
    <dbReference type="NCBI Taxonomy" id="797122"/>
    <lineage>
        <taxon>Eukaryota</taxon>
        <taxon>Metamonada</taxon>
        <taxon>Carpediemonas-like organisms</taxon>
        <taxon>Kipferlia</taxon>
    </lineage>
</organism>
<name>A0A9K3DAZ2_9EUKA</name>
<dbReference type="EMBL" id="BDIP01008091">
    <property type="protein sequence ID" value="GIQ91655.1"/>
    <property type="molecule type" value="Genomic_DNA"/>
</dbReference>
<keyword evidence="2" id="KW-1185">Reference proteome</keyword>
<accession>A0A9K3DAZ2</accession>
<evidence type="ECO:0000313" key="1">
    <source>
        <dbReference type="EMBL" id="GIQ91655.1"/>
    </source>
</evidence>
<dbReference type="AlphaFoldDB" id="A0A9K3DAZ2"/>
<comment type="caution">
    <text evidence="1">The sequence shown here is derived from an EMBL/GenBank/DDBJ whole genome shotgun (WGS) entry which is preliminary data.</text>
</comment>
<protein>
    <submittedName>
        <fullName evidence="1">Uncharacterized protein</fullName>
    </submittedName>
</protein>
<evidence type="ECO:0000313" key="2">
    <source>
        <dbReference type="Proteomes" id="UP000265618"/>
    </source>
</evidence>
<proteinExistence type="predicted"/>
<reference evidence="1 2" key="1">
    <citation type="journal article" date="2018" name="PLoS ONE">
        <title>The draft genome of Kipferlia bialata reveals reductive genome evolution in fornicate parasites.</title>
        <authorList>
            <person name="Tanifuji G."/>
            <person name="Takabayashi S."/>
            <person name="Kume K."/>
            <person name="Takagi M."/>
            <person name="Nakayama T."/>
            <person name="Kamikawa R."/>
            <person name="Inagaki Y."/>
            <person name="Hashimoto T."/>
        </authorList>
    </citation>
    <scope>NUCLEOTIDE SEQUENCE [LARGE SCALE GENOMIC DNA]</scope>
    <source>
        <strain evidence="1">NY0173</strain>
    </source>
</reference>
<gene>
    <name evidence="1" type="ORF">KIPB_015000</name>
</gene>
<feature type="non-terminal residue" evidence="1">
    <location>
        <position position="1"/>
    </location>
</feature>